<reference evidence="5 7" key="1">
    <citation type="submission" date="2018-06" db="EMBL/GenBank/DDBJ databases">
        <authorList>
            <consortium name="Pathogen Informatics"/>
            <person name="Doyle S."/>
        </authorList>
    </citation>
    <scope>NUCLEOTIDE SEQUENCE [LARGE SCALE GENOMIC DNA]</scope>
    <source>
        <strain evidence="5 7">NCTC11343</strain>
    </source>
</reference>
<feature type="coiled-coil region" evidence="2">
    <location>
        <begin position="450"/>
        <end position="485"/>
    </location>
</feature>
<dbReference type="GeneID" id="97183211"/>
<dbReference type="Pfam" id="PF24850">
    <property type="entry name" value="CC_BshC"/>
    <property type="match status" value="1"/>
</dbReference>
<accession>A0A654B5G9</accession>
<comment type="similarity">
    <text evidence="2">Belongs to the BshC family.</text>
</comment>
<dbReference type="EMBL" id="UAUU01000009">
    <property type="protein sequence ID" value="SPZ88173.1"/>
    <property type="molecule type" value="Genomic_DNA"/>
</dbReference>
<sequence>MKATYIEYSETNSFSKTLLAYLAHDEALKPFVGNWPTWAGFEKQLNEKKKFEHREILVERLKKQYGELLKDSPAVAANIELLLDQNSYTITTGHQLNIFTGPLYFIFKIMTAIRLSEDLHAKHPDKTFIPVYWMATEDHDFEEINHTKVFGKKIAWDTPAVSATGRMDTATIVDAVKQYTNILGLSENSTRLTRIVEEAYLNHDRLADATRYMVNELFKSYGLLIVDADDRELKELFKPIIKEDIFSEKSFKAITARSEELESNGFSTQVHAREINFFYLTDEFRERLVLTADGRYEVLHQHIYFTKAELEQEIERYPERFSPNVVMRPMYQEIILPNLAYIGGGAEMVYWMQLKSNFDQYQVDFPILIPRNSAMITEDNVAAKLFRVDLTFKSIFRPAEVLKKEYVRRHTKERLNLNDEWMELNAIFGKIRLRTHKIDPSLGPSTEAVKARLKKAINNLEKKLMKAEKRNHQHALTDIDNVKEKLFPGGGLQERSENFALLYVKYGDSLFRDLYKYFNPLDFKFTILY</sequence>
<feature type="domain" description="Bacillithiol biosynthesis BshC C-terminal coiled-coil" evidence="4">
    <location>
        <begin position="374"/>
        <end position="529"/>
    </location>
</feature>
<dbReference type="InterPro" id="IPR055399">
    <property type="entry name" value="CC_BshC"/>
</dbReference>
<keyword evidence="2" id="KW-0175">Coiled coil</keyword>
<dbReference type="InterPro" id="IPR055398">
    <property type="entry name" value="Rossmann-like_BshC"/>
</dbReference>
<evidence type="ECO:0000313" key="7">
    <source>
        <dbReference type="Proteomes" id="UP000251241"/>
    </source>
</evidence>
<accession>A0A2X2J8Z1</accession>
<evidence type="ECO:0000313" key="5">
    <source>
        <dbReference type="EMBL" id="SPZ88173.1"/>
    </source>
</evidence>
<dbReference type="GO" id="GO:0016874">
    <property type="term" value="F:ligase activity"/>
    <property type="evidence" value="ECO:0007669"/>
    <property type="project" value="UniProtKB-UniRule"/>
</dbReference>
<keyword evidence="1 2" id="KW-0436">Ligase</keyword>
<organism evidence="5 7">
    <name type="scientific">Sphingobacterium multivorum</name>
    <dbReference type="NCBI Taxonomy" id="28454"/>
    <lineage>
        <taxon>Bacteria</taxon>
        <taxon>Pseudomonadati</taxon>
        <taxon>Bacteroidota</taxon>
        <taxon>Sphingobacteriia</taxon>
        <taxon>Sphingobacteriales</taxon>
        <taxon>Sphingobacteriaceae</taxon>
        <taxon>Sphingobacterium</taxon>
    </lineage>
</organism>
<evidence type="ECO:0000259" key="3">
    <source>
        <dbReference type="Pfam" id="PF10079"/>
    </source>
</evidence>
<gene>
    <name evidence="2 6" type="primary">bshC</name>
    <name evidence="5" type="ORF">NCTC11343_03334</name>
    <name evidence="6" type="ORF">SPHINGO8BC_150812</name>
</gene>
<dbReference type="Pfam" id="PF10079">
    <property type="entry name" value="Rossmann-like_BshC"/>
    <property type="match status" value="1"/>
</dbReference>
<evidence type="ECO:0000313" key="6">
    <source>
        <dbReference type="EMBL" id="VXC75401.1"/>
    </source>
</evidence>
<dbReference type="Proteomes" id="UP000432350">
    <property type="component" value="Unassembled WGS sequence"/>
</dbReference>
<protein>
    <recommendedName>
        <fullName evidence="2">Putative cysteine ligase BshC</fullName>
        <ecNumber evidence="2">6.-.-.-</ecNumber>
    </recommendedName>
</protein>
<reference evidence="6 8" key="2">
    <citation type="submission" date="2019-10" db="EMBL/GenBank/DDBJ databases">
        <authorList>
            <person name="Karimi E."/>
        </authorList>
    </citation>
    <scope>NUCLEOTIDE SEQUENCE [LARGE SCALE GENOMIC DNA]</scope>
    <source>
        <strain evidence="6">Sphingobacterium sp. 8BC</strain>
    </source>
</reference>
<dbReference type="HAMAP" id="MF_01867">
    <property type="entry name" value="BshC"/>
    <property type="match status" value="1"/>
</dbReference>
<dbReference type="AlphaFoldDB" id="A0A2X2J8Z1"/>
<dbReference type="EMBL" id="CABWMV010000007">
    <property type="protein sequence ID" value="VXC75401.1"/>
    <property type="molecule type" value="Genomic_DNA"/>
</dbReference>
<dbReference type="RefSeq" id="WP_112375184.1">
    <property type="nucleotide sequence ID" value="NZ_CP068086.1"/>
</dbReference>
<dbReference type="NCBIfam" id="TIGR03998">
    <property type="entry name" value="thiol_BshC"/>
    <property type="match status" value="1"/>
</dbReference>
<evidence type="ECO:0000256" key="1">
    <source>
        <dbReference type="ARBA" id="ARBA00022598"/>
    </source>
</evidence>
<name>A0A2X2J8Z1_SPHMU</name>
<dbReference type="EC" id="6.-.-.-" evidence="2"/>
<evidence type="ECO:0000256" key="2">
    <source>
        <dbReference type="HAMAP-Rule" id="MF_01867"/>
    </source>
</evidence>
<feature type="domain" description="Bacillithiol biosynthesis BshC N-terminal Rossmann-like" evidence="3">
    <location>
        <begin position="1"/>
        <end position="372"/>
    </location>
</feature>
<dbReference type="Proteomes" id="UP000251241">
    <property type="component" value="Unassembled WGS sequence"/>
</dbReference>
<dbReference type="PIRSF" id="PIRSF012535">
    <property type="entry name" value="UCP012535"/>
    <property type="match status" value="1"/>
</dbReference>
<proteinExistence type="inferred from homology"/>
<evidence type="ECO:0000313" key="8">
    <source>
        <dbReference type="Proteomes" id="UP000432350"/>
    </source>
</evidence>
<dbReference type="InterPro" id="IPR011199">
    <property type="entry name" value="Bacillithiol_biosynth_BshC"/>
</dbReference>
<evidence type="ECO:0000259" key="4">
    <source>
        <dbReference type="Pfam" id="PF24850"/>
    </source>
</evidence>